<organism evidence="1">
    <name type="scientific">marine sediment metagenome</name>
    <dbReference type="NCBI Taxonomy" id="412755"/>
    <lineage>
        <taxon>unclassified sequences</taxon>
        <taxon>metagenomes</taxon>
        <taxon>ecological metagenomes</taxon>
    </lineage>
</organism>
<reference evidence="1" key="1">
    <citation type="journal article" date="2014" name="Front. Microbiol.">
        <title>High frequency of phylogenetically diverse reductive dehalogenase-homologous genes in deep subseafloor sedimentary metagenomes.</title>
        <authorList>
            <person name="Kawai M."/>
            <person name="Futagami T."/>
            <person name="Toyoda A."/>
            <person name="Takaki Y."/>
            <person name="Nishi S."/>
            <person name="Hori S."/>
            <person name="Arai W."/>
            <person name="Tsubouchi T."/>
            <person name="Morono Y."/>
            <person name="Uchiyama I."/>
            <person name="Ito T."/>
            <person name="Fujiyama A."/>
            <person name="Inagaki F."/>
            <person name="Takami H."/>
        </authorList>
    </citation>
    <scope>NUCLEOTIDE SEQUENCE</scope>
    <source>
        <strain evidence="1">Expedition CK06-06</strain>
    </source>
</reference>
<proteinExistence type="predicted"/>
<accession>X1LWJ3</accession>
<dbReference type="AlphaFoldDB" id="X1LWJ3"/>
<name>X1LWJ3_9ZZZZ</name>
<feature type="non-terminal residue" evidence="1">
    <location>
        <position position="1"/>
    </location>
</feature>
<evidence type="ECO:0000313" key="1">
    <source>
        <dbReference type="EMBL" id="GAH98468.1"/>
    </source>
</evidence>
<gene>
    <name evidence="1" type="ORF">S03H2_70974</name>
</gene>
<comment type="caution">
    <text evidence="1">The sequence shown here is derived from an EMBL/GenBank/DDBJ whole genome shotgun (WGS) entry which is preliminary data.</text>
</comment>
<dbReference type="EMBL" id="BARU01047337">
    <property type="protein sequence ID" value="GAH98468.1"/>
    <property type="molecule type" value="Genomic_DNA"/>
</dbReference>
<sequence length="86" mass="9543">CILGYDDQAEAEITFLLEVEKLVGVNLDLERKLETQYGRDIKIENKRIVGISIGGYELELIPESIGGLKFLGNCNLNLSLLNSVAF</sequence>
<protein>
    <submittedName>
        <fullName evidence="1">Uncharacterized protein</fullName>
    </submittedName>
</protein>